<accession>A0A1I5BC58</accession>
<dbReference type="InterPro" id="IPR054075">
    <property type="entry name" value="Gp53-like_C"/>
</dbReference>
<evidence type="ECO:0000259" key="1">
    <source>
        <dbReference type="Pfam" id="PF21882"/>
    </source>
</evidence>
<organism evidence="2 3">
    <name type="scientific">Izhakiella capsodis</name>
    <dbReference type="NCBI Taxonomy" id="1367852"/>
    <lineage>
        <taxon>Bacteria</taxon>
        <taxon>Pseudomonadati</taxon>
        <taxon>Pseudomonadota</taxon>
        <taxon>Gammaproteobacteria</taxon>
        <taxon>Enterobacterales</taxon>
        <taxon>Erwiniaceae</taxon>
        <taxon>Izhakiella</taxon>
    </lineage>
</organism>
<name>A0A1I5BC58_9GAMM</name>
<sequence length="411" mass="43055">MALTLLVSNNANSVLSASINATSTTLSVNTGAGSLFPAAVEGQSFFKLTIIDAATGQLNEIVHVTARNGDVFTILRGQEGTVARAWSANDIVANMLTAGTIRYLIDGITNLPVASLTQAGITQLSSATNSDAENVAATPKAVKDALANVGNVKTVNTLSPDNAGNVQLTASDVSAYSKSESDGLYIPKSSIGVNNGQVMTVNARYPSENNLTTAFMSGDTPGLSSATGEKRPSLEVSNNGNKYASAALMFHREGDFATYFGLDTDNALAIGGYSLENARYRIFHEGFTGNLSTQTDAQNRANAAEQNAKNYTDSRISAVTNTASKSDTGWFKDTATGMMFQWGTVGLGSDVQVAFPVAFPTACISVQMTQSNSTNGSNSSSNISATSRNKNGFISHIYTDEISADWLAIGY</sequence>
<dbReference type="InterPro" id="IPR005068">
    <property type="entry name" value="Phage_lambda_Stf-r2"/>
</dbReference>
<dbReference type="GO" id="GO:0019062">
    <property type="term" value="P:virion attachment to host cell"/>
    <property type="evidence" value="ECO:0007669"/>
    <property type="project" value="InterPro"/>
</dbReference>
<reference evidence="3" key="1">
    <citation type="submission" date="2016-10" db="EMBL/GenBank/DDBJ databases">
        <authorList>
            <person name="Varghese N."/>
            <person name="Submissions S."/>
        </authorList>
    </citation>
    <scope>NUCLEOTIDE SEQUENCE [LARGE SCALE GENOMIC DNA]</scope>
    <source>
        <strain evidence="3">N6PO6</strain>
    </source>
</reference>
<dbReference type="STRING" id="1367852.SAMN05216516_1167"/>
<gene>
    <name evidence="2" type="ORF">SAMN05216516_1167</name>
</gene>
<keyword evidence="3" id="KW-1185">Reference proteome</keyword>
<dbReference type="OrthoDB" id="8914027at2"/>
<feature type="domain" description="Putative tail fiber protein gp53-like C-terminal" evidence="1">
    <location>
        <begin position="335"/>
        <end position="411"/>
    </location>
</feature>
<proteinExistence type="predicted"/>
<dbReference type="AlphaFoldDB" id="A0A1I5BC58"/>
<evidence type="ECO:0000313" key="2">
    <source>
        <dbReference type="EMBL" id="SFN72318.1"/>
    </source>
</evidence>
<dbReference type="Pfam" id="PF03406">
    <property type="entry name" value="Phage_fiber_2"/>
    <property type="match status" value="1"/>
</dbReference>
<dbReference type="Proteomes" id="UP000242222">
    <property type="component" value="Unassembled WGS sequence"/>
</dbReference>
<dbReference type="GO" id="GO:0046718">
    <property type="term" value="P:symbiont entry into host cell"/>
    <property type="evidence" value="ECO:0007669"/>
    <property type="project" value="InterPro"/>
</dbReference>
<evidence type="ECO:0000313" key="3">
    <source>
        <dbReference type="Proteomes" id="UP000242222"/>
    </source>
</evidence>
<dbReference type="EMBL" id="FOVC01000016">
    <property type="protein sequence ID" value="SFN72318.1"/>
    <property type="molecule type" value="Genomic_DNA"/>
</dbReference>
<protein>
    <submittedName>
        <fullName evidence="2">Phage tail fibre repeat-containing protein</fullName>
    </submittedName>
</protein>
<dbReference type="Gene3D" id="2.60.40.3940">
    <property type="match status" value="1"/>
</dbReference>
<dbReference type="Pfam" id="PF21882">
    <property type="entry name" value="Gp53-like_C"/>
    <property type="match status" value="1"/>
</dbReference>
<dbReference type="RefSeq" id="WP_143088850.1">
    <property type="nucleotide sequence ID" value="NZ_FOVC01000016.1"/>
</dbReference>